<reference evidence="1" key="1">
    <citation type="submission" date="2014-11" db="EMBL/GenBank/DDBJ databases">
        <authorList>
            <person name="Amaro Gonzalez C."/>
        </authorList>
    </citation>
    <scope>NUCLEOTIDE SEQUENCE</scope>
</reference>
<proteinExistence type="predicted"/>
<protein>
    <submittedName>
        <fullName evidence="1">Uncharacterized protein</fullName>
    </submittedName>
</protein>
<sequence>MTLTEAVLCDCFVSLLFSTASLCGHHFSVSTLLSDSKKEKKNNMSLILFSETGGCVFLSSEQGRSHISELVVLTKKMFKVFKGCGSQLFCRLWILLAL</sequence>
<name>A0A0E9X0Y4_ANGAN</name>
<dbReference type="AlphaFoldDB" id="A0A0E9X0Y4"/>
<reference evidence="1" key="2">
    <citation type="journal article" date="2015" name="Fish Shellfish Immunol.">
        <title>Early steps in the European eel (Anguilla anguilla)-Vibrio vulnificus interaction in the gills: Role of the RtxA13 toxin.</title>
        <authorList>
            <person name="Callol A."/>
            <person name="Pajuelo D."/>
            <person name="Ebbesson L."/>
            <person name="Teles M."/>
            <person name="MacKenzie S."/>
            <person name="Amaro C."/>
        </authorList>
    </citation>
    <scope>NUCLEOTIDE SEQUENCE</scope>
</reference>
<evidence type="ECO:0000313" key="1">
    <source>
        <dbReference type="EMBL" id="JAH95343.1"/>
    </source>
</evidence>
<dbReference type="EMBL" id="GBXM01013234">
    <property type="protein sequence ID" value="JAH95343.1"/>
    <property type="molecule type" value="Transcribed_RNA"/>
</dbReference>
<accession>A0A0E9X0Y4</accession>
<organism evidence="1">
    <name type="scientific">Anguilla anguilla</name>
    <name type="common">European freshwater eel</name>
    <name type="synonym">Muraena anguilla</name>
    <dbReference type="NCBI Taxonomy" id="7936"/>
    <lineage>
        <taxon>Eukaryota</taxon>
        <taxon>Metazoa</taxon>
        <taxon>Chordata</taxon>
        <taxon>Craniata</taxon>
        <taxon>Vertebrata</taxon>
        <taxon>Euteleostomi</taxon>
        <taxon>Actinopterygii</taxon>
        <taxon>Neopterygii</taxon>
        <taxon>Teleostei</taxon>
        <taxon>Anguilliformes</taxon>
        <taxon>Anguillidae</taxon>
        <taxon>Anguilla</taxon>
    </lineage>
</organism>